<organism evidence="2 3">
    <name type="scientific">Aspergillus ochraceoroseus IBT 24754</name>
    <dbReference type="NCBI Taxonomy" id="1392256"/>
    <lineage>
        <taxon>Eukaryota</taxon>
        <taxon>Fungi</taxon>
        <taxon>Dikarya</taxon>
        <taxon>Ascomycota</taxon>
        <taxon>Pezizomycotina</taxon>
        <taxon>Eurotiomycetes</taxon>
        <taxon>Eurotiomycetidae</taxon>
        <taxon>Eurotiales</taxon>
        <taxon>Aspergillaceae</taxon>
        <taxon>Aspergillus</taxon>
        <taxon>Aspergillus subgen. Nidulantes</taxon>
    </lineage>
</organism>
<evidence type="ECO:0000313" key="2">
    <source>
        <dbReference type="EMBL" id="PTU20034.1"/>
    </source>
</evidence>
<protein>
    <submittedName>
        <fullName evidence="2">Uncharacterized protein</fullName>
    </submittedName>
</protein>
<feature type="compositionally biased region" description="Basic and acidic residues" evidence="1">
    <location>
        <begin position="173"/>
        <end position="185"/>
    </location>
</feature>
<dbReference type="Proteomes" id="UP000244073">
    <property type="component" value="Unassembled WGS sequence"/>
</dbReference>
<dbReference type="AlphaFoldDB" id="A0A2T5LUS5"/>
<sequence>MGREPVAWPHLSRLDRLTPTPAATRLQNCISAHNSHIGMNSTKNLLISELRQQEWIFIPGGRVSAFRTSGSSHFGNVGLGQHHVTHTCPRKECFDTGTGKAFCHRSSYSLLNETRSCRRETGASLEYTNIYPNAEPGRHHRDQHAPGSRYHGVENRTIEENKLSTRIESNIESNDKLQDGGHQKL</sequence>
<dbReference type="VEuPathDB" id="FungiDB:P175DRAFT_0533004"/>
<feature type="compositionally biased region" description="Basic and acidic residues" evidence="1">
    <location>
        <begin position="151"/>
        <end position="165"/>
    </location>
</feature>
<feature type="region of interest" description="Disordered" evidence="1">
    <location>
        <begin position="134"/>
        <end position="185"/>
    </location>
</feature>
<proteinExistence type="predicted"/>
<gene>
    <name evidence="2" type="ORF">P175DRAFT_0533004</name>
</gene>
<evidence type="ECO:0000313" key="3">
    <source>
        <dbReference type="Proteomes" id="UP000244073"/>
    </source>
</evidence>
<dbReference type="GeneID" id="63816897"/>
<name>A0A2T5LUS5_9EURO</name>
<dbReference type="RefSeq" id="XP_040751426.1">
    <property type="nucleotide sequence ID" value="XM_040900015.1"/>
</dbReference>
<reference evidence="2 3" key="1">
    <citation type="journal article" date="2018" name="Proc. Natl. Acad. Sci. U.S.A.">
        <title>Linking secondary metabolites to gene clusters through genome sequencing of six diverse Aspergillus species.</title>
        <authorList>
            <person name="Kaerboelling I."/>
            <person name="Vesth T.C."/>
            <person name="Frisvad J.C."/>
            <person name="Nybo J.L."/>
            <person name="Theobald S."/>
            <person name="Kuo A."/>
            <person name="Bowyer P."/>
            <person name="Matsuda Y."/>
            <person name="Mondo S."/>
            <person name="Lyhne E.K."/>
            <person name="Kogle M.E."/>
            <person name="Clum A."/>
            <person name="Lipzen A."/>
            <person name="Salamov A."/>
            <person name="Ngan C.Y."/>
            <person name="Daum C."/>
            <person name="Chiniquy J."/>
            <person name="Barry K."/>
            <person name="LaButti K."/>
            <person name="Haridas S."/>
            <person name="Simmons B.A."/>
            <person name="Magnuson J.K."/>
            <person name="Mortensen U.H."/>
            <person name="Larsen T.O."/>
            <person name="Grigoriev I.V."/>
            <person name="Baker S.E."/>
            <person name="Andersen M.R."/>
        </authorList>
    </citation>
    <scope>NUCLEOTIDE SEQUENCE [LARGE SCALE GENOMIC DNA]</scope>
    <source>
        <strain evidence="2 3">IBT 24754</strain>
    </source>
</reference>
<comment type="caution">
    <text evidence="2">The sequence shown here is derived from an EMBL/GenBank/DDBJ whole genome shotgun (WGS) entry which is preliminary data.</text>
</comment>
<dbReference type="EMBL" id="MSFN02000005">
    <property type="protein sequence ID" value="PTU20034.1"/>
    <property type="molecule type" value="Genomic_DNA"/>
</dbReference>
<evidence type="ECO:0000256" key="1">
    <source>
        <dbReference type="SAM" id="MobiDB-lite"/>
    </source>
</evidence>
<accession>A0A2T5LUS5</accession>